<evidence type="ECO:0000313" key="9">
    <source>
        <dbReference type="EMBL" id="XBS90677.1"/>
    </source>
</evidence>
<evidence type="ECO:0000256" key="8">
    <source>
        <dbReference type="SAM" id="Phobius"/>
    </source>
</evidence>
<dbReference type="GO" id="GO:0009103">
    <property type="term" value="P:lipopolysaccharide biosynthetic process"/>
    <property type="evidence" value="ECO:0007669"/>
    <property type="project" value="TreeGrafter"/>
</dbReference>
<dbReference type="PANTHER" id="PTHR22926:SF3">
    <property type="entry name" value="UNDECAPRENYL-PHOSPHATE ALPHA-N-ACETYLGLUCOSAMINYL 1-PHOSPHATE TRANSFERASE"/>
    <property type="match status" value="1"/>
</dbReference>
<feature type="binding site" evidence="7">
    <location>
        <position position="204"/>
    </location>
    <ligand>
        <name>Mg(2+)</name>
        <dbReference type="ChEBI" id="CHEBI:18420"/>
    </ligand>
</feature>
<feature type="transmembrane region" description="Helical" evidence="8">
    <location>
        <begin position="200"/>
        <end position="219"/>
    </location>
</feature>
<sequence>MATAITSLVAVIVLRRFAGTLGLVDHPNERKHHVGSVPLVGGLAIFFGVLAGACVWGRFQLFGQVLLGTSCVLVLLGALDDRHDLSVRTRLLVQTILILTVIGSTGVYIHTLGHIFGYELTLGWVGIPVTVVAVIGLLNAFNMMDGIDGLAGSLGLVSIAAIVLFAGPNALRGSLALITLLAIAALPYLAANLGLMGRKIFMGDAGSMVLGYLLAWTLIRLSQEPHSQLSPVDVLWCVALPVLDTLAVMYRRLRQGMSPFKPDRGHIHHILLGMGLGPRASLVALVALAASMAFLGSVTTSLGLGSGTNLATFCIFSMIYTVTVTRIWARQVGRKRKFVLRVAANDSNVTRIARKPLRKISGALDNRDSTRETMAE</sequence>
<dbReference type="GO" id="GO:0016780">
    <property type="term" value="F:phosphotransferase activity, for other substituted phosphate groups"/>
    <property type="evidence" value="ECO:0007669"/>
    <property type="project" value="InterPro"/>
</dbReference>
<proteinExistence type="predicted"/>
<keyword evidence="3 9" id="KW-0808">Transferase</keyword>
<evidence type="ECO:0000256" key="2">
    <source>
        <dbReference type="ARBA" id="ARBA00022475"/>
    </source>
</evidence>
<accession>A0AAU7QMB0</accession>
<evidence type="ECO:0000256" key="3">
    <source>
        <dbReference type="ARBA" id="ARBA00022679"/>
    </source>
</evidence>
<comment type="cofactor">
    <cofactor evidence="7">
        <name>Mg(2+)</name>
        <dbReference type="ChEBI" id="CHEBI:18420"/>
    </cofactor>
</comment>
<evidence type="ECO:0000256" key="7">
    <source>
        <dbReference type="PIRSR" id="PIRSR600715-1"/>
    </source>
</evidence>
<dbReference type="GO" id="GO:0044038">
    <property type="term" value="P:cell wall macromolecule biosynthetic process"/>
    <property type="evidence" value="ECO:0007669"/>
    <property type="project" value="TreeGrafter"/>
</dbReference>
<dbReference type="InterPro" id="IPR000715">
    <property type="entry name" value="Glycosyl_transferase_4"/>
</dbReference>
<keyword evidence="6 8" id="KW-0472">Membrane</keyword>
<feature type="transmembrane region" description="Helical" evidence="8">
    <location>
        <begin position="270"/>
        <end position="298"/>
    </location>
</feature>
<feature type="transmembrane region" description="Helical" evidence="8">
    <location>
        <begin position="231"/>
        <end position="250"/>
    </location>
</feature>
<feature type="transmembrane region" description="Helical" evidence="8">
    <location>
        <begin position="115"/>
        <end position="138"/>
    </location>
</feature>
<keyword evidence="2" id="KW-1003">Cell membrane</keyword>
<gene>
    <name evidence="9" type="ORF">ABNK63_03270</name>
</gene>
<dbReference type="AlphaFoldDB" id="A0AAU7QMB0"/>
<protein>
    <submittedName>
        <fullName evidence="9">Undecaprenyl/decaprenyl-phosphate alpha-N-acetylglucosaminyl 1-phosphate transferase</fullName>
    </submittedName>
</protein>
<feature type="transmembrane region" description="Helical" evidence="8">
    <location>
        <begin position="61"/>
        <end position="79"/>
    </location>
</feature>
<dbReference type="PANTHER" id="PTHR22926">
    <property type="entry name" value="PHOSPHO-N-ACETYLMURAMOYL-PENTAPEPTIDE-TRANSFERASE"/>
    <property type="match status" value="1"/>
</dbReference>
<keyword evidence="5 8" id="KW-1133">Transmembrane helix</keyword>
<dbReference type="RefSeq" id="WP_350016683.1">
    <property type="nucleotide sequence ID" value="NZ_CP157948.1"/>
</dbReference>
<evidence type="ECO:0000256" key="4">
    <source>
        <dbReference type="ARBA" id="ARBA00022692"/>
    </source>
</evidence>
<evidence type="ECO:0000256" key="1">
    <source>
        <dbReference type="ARBA" id="ARBA00004651"/>
    </source>
</evidence>
<feature type="transmembrane region" description="Helical" evidence="8">
    <location>
        <begin position="310"/>
        <end position="329"/>
    </location>
</feature>
<keyword evidence="4 8" id="KW-0812">Transmembrane</keyword>
<feature type="transmembrane region" description="Helical" evidence="8">
    <location>
        <begin position="36"/>
        <end position="55"/>
    </location>
</feature>
<feature type="transmembrane region" description="Helical" evidence="8">
    <location>
        <begin position="91"/>
        <end position="109"/>
    </location>
</feature>
<name>A0AAU7QMB0_9GAMM</name>
<dbReference type="GO" id="GO:0046872">
    <property type="term" value="F:metal ion binding"/>
    <property type="evidence" value="ECO:0007669"/>
    <property type="project" value="UniProtKB-KW"/>
</dbReference>
<organism evidence="9">
    <name type="scientific">Rhodanobacter sp. IGA1.0</name>
    <dbReference type="NCBI Taxonomy" id="3158582"/>
    <lineage>
        <taxon>Bacteria</taxon>
        <taxon>Pseudomonadati</taxon>
        <taxon>Pseudomonadota</taxon>
        <taxon>Gammaproteobacteria</taxon>
        <taxon>Lysobacterales</taxon>
        <taxon>Rhodanobacteraceae</taxon>
        <taxon>Rhodanobacter</taxon>
    </lineage>
</organism>
<dbReference type="GO" id="GO:0071555">
    <property type="term" value="P:cell wall organization"/>
    <property type="evidence" value="ECO:0007669"/>
    <property type="project" value="TreeGrafter"/>
</dbReference>
<dbReference type="CDD" id="cd06853">
    <property type="entry name" value="GT_WecA_like"/>
    <property type="match status" value="1"/>
</dbReference>
<evidence type="ECO:0000256" key="6">
    <source>
        <dbReference type="ARBA" id="ARBA00023136"/>
    </source>
</evidence>
<feature type="binding site" evidence="7">
    <location>
        <position position="142"/>
    </location>
    <ligand>
        <name>Mg(2+)</name>
        <dbReference type="ChEBI" id="CHEBI:18420"/>
    </ligand>
</feature>
<keyword evidence="7" id="KW-0479">Metal-binding</keyword>
<keyword evidence="7" id="KW-0460">Magnesium</keyword>
<dbReference type="EMBL" id="CP157948">
    <property type="protein sequence ID" value="XBS90677.1"/>
    <property type="molecule type" value="Genomic_DNA"/>
</dbReference>
<evidence type="ECO:0000256" key="5">
    <source>
        <dbReference type="ARBA" id="ARBA00022989"/>
    </source>
</evidence>
<feature type="transmembrane region" description="Helical" evidence="8">
    <location>
        <begin position="173"/>
        <end position="193"/>
    </location>
</feature>
<reference evidence="9" key="1">
    <citation type="submission" date="2024-06" db="EMBL/GenBank/DDBJ databases">
        <authorList>
            <person name="Sun Y."/>
        </authorList>
    </citation>
    <scope>NUCLEOTIDE SEQUENCE</scope>
    <source>
        <strain evidence="9">IGA1.0</strain>
    </source>
</reference>
<dbReference type="Pfam" id="PF00953">
    <property type="entry name" value="Glycos_transf_4"/>
    <property type="match status" value="1"/>
</dbReference>
<dbReference type="GO" id="GO:0005886">
    <property type="term" value="C:plasma membrane"/>
    <property type="evidence" value="ECO:0007669"/>
    <property type="project" value="UniProtKB-SubCell"/>
</dbReference>
<comment type="subcellular location">
    <subcellularLocation>
        <location evidence="1">Cell membrane</location>
        <topology evidence="1">Multi-pass membrane protein</topology>
    </subcellularLocation>
</comment>
<feature type="transmembrane region" description="Helical" evidence="8">
    <location>
        <begin position="150"/>
        <end position="167"/>
    </location>
</feature>